<evidence type="ECO:0000256" key="5">
    <source>
        <dbReference type="ARBA" id="ARBA00023136"/>
    </source>
</evidence>
<proteinExistence type="predicted"/>
<evidence type="ECO:0000313" key="8">
    <source>
        <dbReference type="EMBL" id="KHD85055.1"/>
    </source>
</evidence>
<dbReference type="GO" id="GO:0005886">
    <property type="term" value="C:plasma membrane"/>
    <property type="evidence" value="ECO:0007669"/>
    <property type="project" value="UniProtKB-SubCell"/>
</dbReference>
<evidence type="ECO:0000259" key="7">
    <source>
        <dbReference type="PROSITE" id="PS50850"/>
    </source>
</evidence>
<organism evidence="8 10">
    <name type="scientific">Heyndrickxia ginsengihumi</name>
    <dbReference type="NCBI Taxonomy" id="363870"/>
    <lineage>
        <taxon>Bacteria</taxon>
        <taxon>Bacillati</taxon>
        <taxon>Bacillota</taxon>
        <taxon>Bacilli</taxon>
        <taxon>Bacillales</taxon>
        <taxon>Bacillaceae</taxon>
        <taxon>Heyndrickxia</taxon>
    </lineage>
</organism>
<accession>A0A0A6VA16</accession>
<evidence type="ECO:0000313" key="11">
    <source>
        <dbReference type="Proteomes" id="UP000476934"/>
    </source>
</evidence>
<dbReference type="Proteomes" id="UP000030588">
    <property type="component" value="Unassembled WGS sequence"/>
</dbReference>
<name>A0A0A6VA16_9BACI</name>
<keyword evidence="4 6" id="KW-1133">Transmembrane helix</keyword>
<evidence type="ECO:0000256" key="1">
    <source>
        <dbReference type="ARBA" id="ARBA00004651"/>
    </source>
</evidence>
<dbReference type="AlphaFoldDB" id="A0A0A6VA16"/>
<keyword evidence="3 6" id="KW-0812">Transmembrane</keyword>
<comment type="subcellular location">
    <subcellularLocation>
        <location evidence="1">Cell membrane</location>
        <topology evidence="1">Multi-pass membrane protein</topology>
    </subcellularLocation>
</comment>
<gene>
    <name evidence="9" type="ORF">G4D61_12480</name>
    <name evidence="8" type="ORF">NG54_11510</name>
</gene>
<keyword evidence="2" id="KW-0813">Transport</keyword>
<feature type="transmembrane region" description="Helical" evidence="6">
    <location>
        <begin position="75"/>
        <end position="96"/>
    </location>
</feature>
<feature type="domain" description="Major facilitator superfamily (MFS) profile" evidence="7">
    <location>
        <begin position="1"/>
        <end position="129"/>
    </location>
</feature>
<reference evidence="8 10" key="1">
    <citation type="submission" date="2014-10" db="EMBL/GenBank/DDBJ databases">
        <title>Draft genome of phytase producing Bacillus ginsengihumi strain M2.11.</title>
        <authorList>
            <person name="Toymentseva A."/>
            <person name="Boulygina E.A."/>
            <person name="Kazakov S.V."/>
            <person name="Kayumov I."/>
            <person name="Suleimanova A.D."/>
            <person name="Mardanova A.M."/>
            <person name="Maria S.N."/>
            <person name="Sergey M.Y."/>
            <person name="Sharipova M.R."/>
        </authorList>
    </citation>
    <scope>NUCLEOTIDE SEQUENCE [LARGE SCALE GENOMIC DNA]</scope>
    <source>
        <strain evidence="8 10">M2.11</strain>
    </source>
</reference>
<dbReference type="PROSITE" id="PS50850">
    <property type="entry name" value="MFS"/>
    <property type="match status" value="1"/>
</dbReference>
<dbReference type="EMBL" id="JAAIWK010000020">
    <property type="protein sequence ID" value="NEY20774.1"/>
    <property type="molecule type" value="Genomic_DNA"/>
</dbReference>
<dbReference type="Proteomes" id="UP000476934">
    <property type="component" value="Unassembled WGS sequence"/>
</dbReference>
<protein>
    <submittedName>
        <fullName evidence="9">MFS transporter</fullName>
    </submittedName>
</protein>
<keyword evidence="5 6" id="KW-0472">Membrane</keyword>
<feature type="transmembrane region" description="Helical" evidence="6">
    <location>
        <begin position="15"/>
        <end position="35"/>
    </location>
</feature>
<evidence type="ECO:0000256" key="4">
    <source>
        <dbReference type="ARBA" id="ARBA00022989"/>
    </source>
</evidence>
<dbReference type="EMBL" id="JRUN01000033">
    <property type="protein sequence ID" value="KHD85055.1"/>
    <property type="molecule type" value="Genomic_DNA"/>
</dbReference>
<keyword evidence="11" id="KW-1185">Reference proteome</keyword>
<dbReference type="InterPro" id="IPR036259">
    <property type="entry name" value="MFS_trans_sf"/>
</dbReference>
<dbReference type="SUPFAM" id="SSF103473">
    <property type="entry name" value="MFS general substrate transporter"/>
    <property type="match status" value="1"/>
</dbReference>
<evidence type="ECO:0000313" key="9">
    <source>
        <dbReference type="EMBL" id="NEY20774.1"/>
    </source>
</evidence>
<sequence>MVSAYLGNKFGRREIILIWFLLGGIAGTCFAFALHTAGQMSFWWAMYYFFTVGHTGAFIPYVMESFPTRSRGTGASFISFATWGGLLLAGLTSQFFASPFGVIIATFLWLGIGSWVAILFNLGTKRVKLGLEMEEIITRVLNDYNISKRFI</sequence>
<feature type="transmembrane region" description="Helical" evidence="6">
    <location>
        <begin position="41"/>
        <end position="63"/>
    </location>
</feature>
<dbReference type="GO" id="GO:0022857">
    <property type="term" value="F:transmembrane transporter activity"/>
    <property type="evidence" value="ECO:0007669"/>
    <property type="project" value="InterPro"/>
</dbReference>
<evidence type="ECO:0000256" key="2">
    <source>
        <dbReference type="ARBA" id="ARBA00022448"/>
    </source>
</evidence>
<evidence type="ECO:0000256" key="3">
    <source>
        <dbReference type="ARBA" id="ARBA00022692"/>
    </source>
</evidence>
<comment type="caution">
    <text evidence="8">The sequence shown here is derived from an EMBL/GenBank/DDBJ whole genome shotgun (WGS) entry which is preliminary data.</text>
</comment>
<reference evidence="9 11" key="2">
    <citation type="submission" date="2020-02" db="EMBL/GenBank/DDBJ databases">
        <authorList>
            <person name="Feng H."/>
        </authorList>
    </citation>
    <scope>NUCLEOTIDE SEQUENCE [LARGE SCALE GENOMIC DNA]</scope>
    <source>
        <strain evidence="9 11">Gsoil 114</strain>
    </source>
</reference>
<feature type="transmembrane region" description="Helical" evidence="6">
    <location>
        <begin position="102"/>
        <end position="123"/>
    </location>
</feature>
<reference evidence="9 11" key="3">
    <citation type="submission" date="2020-03" db="EMBL/GenBank/DDBJ databases">
        <title>Bacillus aquiflavi sp. nov., isolated from yellow water of strong flavor Chinese baijiu in Yibin region of China.</title>
        <authorList>
            <person name="Xie J."/>
        </authorList>
    </citation>
    <scope>NUCLEOTIDE SEQUENCE [LARGE SCALE GENOMIC DNA]</scope>
    <source>
        <strain evidence="9 11">Gsoil 114</strain>
    </source>
</reference>
<evidence type="ECO:0000256" key="6">
    <source>
        <dbReference type="SAM" id="Phobius"/>
    </source>
</evidence>
<evidence type="ECO:0000313" key="10">
    <source>
        <dbReference type="Proteomes" id="UP000030588"/>
    </source>
</evidence>
<dbReference type="Gene3D" id="1.20.1250.20">
    <property type="entry name" value="MFS general substrate transporter like domains"/>
    <property type="match status" value="1"/>
</dbReference>
<dbReference type="InterPro" id="IPR020846">
    <property type="entry name" value="MFS_dom"/>
</dbReference>